<organism evidence="5 6">
    <name type="scientific">Paenibacillus naphthalenovorans</name>
    <dbReference type="NCBI Taxonomy" id="162209"/>
    <lineage>
        <taxon>Bacteria</taxon>
        <taxon>Bacillati</taxon>
        <taxon>Bacillota</taxon>
        <taxon>Bacilli</taxon>
        <taxon>Bacillales</taxon>
        <taxon>Paenibacillaceae</taxon>
        <taxon>Paenibacillus</taxon>
    </lineage>
</organism>
<reference evidence="5 6" key="2">
    <citation type="journal article" date="2016" name="Genome Announc.">
        <title>Complete Genome Sequences of Two Interactive Moderate Thermophiles, Paenibacillus napthalenovorans 32O-Y and Paenibacillus sp. 32O-W.</title>
        <authorList>
            <person name="Butler R.R.III."/>
            <person name="Wang J."/>
            <person name="Stark B.C."/>
            <person name="Pombert J.F."/>
        </authorList>
    </citation>
    <scope>NUCLEOTIDE SEQUENCE [LARGE SCALE GENOMIC DNA]</scope>
    <source>
        <strain evidence="5 6">32O-Y</strain>
    </source>
</reference>
<keyword evidence="3" id="KW-0804">Transcription</keyword>
<keyword evidence="2" id="KW-0238">DNA-binding</keyword>
<dbReference type="Pfam" id="PF07729">
    <property type="entry name" value="FCD"/>
    <property type="match status" value="1"/>
</dbReference>
<reference evidence="6" key="1">
    <citation type="submission" date="2015-12" db="EMBL/GenBank/DDBJ databases">
        <title>Complete genome sequences of two moderately thermophilic Paenibacillus species.</title>
        <authorList>
            <person name="Butler R.III."/>
            <person name="Wang J."/>
            <person name="Stark B.C."/>
            <person name="Pombert J.-F."/>
        </authorList>
    </citation>
    <scope>NUCLEOTIDE SEQUENCE [LARGE SCALE GENOMIC DNA]</scope>
    <source>
        <strain evidence="6">32O-Y</strain>
    </source>
</reference>
<name>A0A0U2VWV6_9BACL</name>
<dbReference type="InterPro" id="IPR011711">
    <property type="entry name" value="GntR_C"/>
</dbReference>
<sequence>MTNIRRALYNVQCIHKEKKVWLMMPSFNLKPIDKQITTKERAYNEIKDVILNGYISSEEIFTEVKLAELLNTSRTPVREALQDLLKEGLIVTIPRKGMAVRNVTESEAEQIFLLRTTIEGEVIKKLTETITPEQLEQLRQIYQNQQEAMEKDDEISFISLDQTFHITLTRFADYHLIEQVLLNLHNLSQLIGLRAIKKRNRMREVLSEHEYIILCMEKKNSDLAAKAMIHHLSKTKESWKK</sequence>
<evidence type="ECO:0000313" key="6">
    <source>
        <dbReference type="Proteomes" id="UP000061660"/>
    </source>
</evidence>
<dbReference type="PATRIC" id="fig|162209.4.peg.3855"/>
<dbReference type="GO" id="GO:0003677">
    <property type="term" value="F:DNA binding"/>
    <property type="evidence" value="ECO:0007669"/>
    <property type="project" value="UniProtKB-KW"/>
</dbReference>
<gene>
    <name evidence="5" type="ORF">IJ22_36210</name>
</gene>
<dbReference type="PANTHER" id="PTHR43537:SF24">
    <property type="entry name" value="GLUCONATE OPERON TRANSCRIPTIONAL REPRESSOR"/>
    <property type="match status" value="1"/>
</dbReference>
<proteinExistence type="predicted"/>
<feature type="domain" description="HTH gntR-type" evidence="4">
    <location>
        <begin position="36"/>
        <end position="103"/>
    </location>
</feature>
<dbReference type="InterPro" id="IPR000524">
    <property type="entry name" value="Tscrpt_reg_HTH_GntR"/>
</dbReference>
<dbReference type="InterPro" id="IPR008920">
    <property type="entry name" value="TF_FadR/GntR_C"/>
</dbReference>
<dbReference type="Gene3D" id="1.10.10.10">
    <property type="entry name" value="Winged helix-like DNA-binding domain superfamily/Winged helix DNA-binding domain"/>
    <property type="match status" value="1"/>
</dbReference>
<dbReference type="AlphaFoldDB" id="A0A0U2VWV6"/>
<dbReference type="STRING" id="162209.IJ22_36210"/>
<dbReference type="Proteomes" id="UP000061660">
    <property type="component" value="Chromosome"/>
</dbReference>
<evidence type="ECO:0000313" key="5">
    <source>
        <dbReference type="EMBL" id="ALS23959.1"/>
    </source>
</evidence>
<protein>
    <submittedName>
        <fullName evidence="5">GntR family transcriptional regulator</fullName>
    </submittedName>
</protein>
<dbReference type="CDD" id="cd07377">
    <property type="entry name" value="WHTH_GntR"/>
    <property type="match status" value="1"/>
</dbReference>
<dbReference type="SMART" id="SM00345">
    <property type="entry name" value="HTH_GNTR"/>
    <property type="match status" value="1"/>
</dbReference>
<dbReference type="KEGG" id="pnp:IJ22_36210"/>
<dbReference type="SUPFAM" id="SSF48008">
    <property type="entry name" value="GntR ligand-binding domain-like"/>
    <property type="match status" value="1"/>
</dbReference>
<keyword evidence="1" id="KW-0805">Transcription regulation</keyword>
<dbReference type="PRINTS" id="PR00035">
    <property type="entry name" value="HTHGNTR"/>
</dbReference>
<dbReference type="PANTHER" id="PTHR43537">
    <property type="entry name" value="TRANSCRIPTIONAL REGULATOR, GNTR FAMILY"/>
    <property type="match status" value="1"/>
</dbReference>
<accession>A0A0U2VWV6</accession>
<evidence type="ECO:0000259" key="4">
    <source>
        <dbReference type="PROSITE" id="PS50949"/>
    </source>
</evidence>
<dbReference type="Pfam" id="PF00392">
    <property type="entry name" value="GntR"/>
    <property type="match status" value="1"/>
</dbReference>
<dbReference type="InterPro" id="IPR036390">
    <property type="entry name" value="WH_DNA-bd_sf"/>
</dbReference>
<dbReference type="GO" id="GO:0003700">
    <property type="term" value="F:DNA-binding transcription factor activity"/>
    <property type="evidence" value="ECO:0007669"/>
    <property type="project" value="InterPro"/>
</dbReference>
<evidence type="ECO:0000256" key="1">
    <source>
        <dbReference type="ARBA" id="ARBA00023015"/>
    </source>
</evidence>
<evidence type="ECO:0000256" key="3">
    <source>
        <dbReference type="ARBA" id="ARBA00023163"/>
    </source>
</evidence>
<dbReference type="SMART" id="SM00895">
    <property type="entry name" value="FCD"/>
    <property type="match status" value="1"/>
</dbReference>
<dbReference type="PROSITE" id="PS50949">
    <property type="entry name" value="HTH_GNTR"/>
    <property type="match status" value="1"/>
</dbReference>
<dbReference type="Gene3D" id="1.20.120.530">
    <property type="entry name" value="GntR ligand-binding domain-like"/>
    <property type="match status" value="1"/>
</dbReference>
<keyword evidence="6" id="KW-1185">Reference proteome</keyword>
<dbReference type="InterPro" id="IPR036388">
    <property type="entry name" value="WH-like_DNA-bd_sf"/>
</dbReference>
<evidence type="ECO:0000256" key="2">
    <source>
        <dbReference type="ARBA" id="ARBA00023125"/>
    </source>
</evidence>
<dbReference type="EMBL" id="CP013652">
    <property type="protein sequence ID" value="ALS23959.1"/>
    <property type="molecule type" value="Genomic_DNA"/>
</dbReference>
<dbReference type="SUPFAM" id="SSF46785">
    <property type="entry name" value="Winged helix' DNA-binding domain"/>
    <property type="match status" value="1"/>
</dbReference>